<feature type="compositionally biased region" description="Polar residues" evidence="1">
    <location>
        <begin position="281"/>
        <end position="292"/>
    </location>
</feature>
<feature type="compositionally biased region" description="Pro residues" evidence="1">
    <location>
        <begin position="232"/>
        <end position="246"/>
    </location>
</feature>
<dbReference type="AlphaFoldDB" id="A0A7S3LJ51"/>
<dbReference type="Pfam" id="PF04818">
    <property type="entry name" value="CID"/>
    <property type="match status" value="1"/>
</dbReference>
<reference evidence="3" key="1">
    <citation type="submission" date="2021-01" db="EMBL/GenBank/DDBJ databases">
        <authorList>
            <person name="Corre E."/>
            <person name="Pelletier E."/>
            <person name="Niang G."/>
            <person name="Scheremetjew M."/>
            <person name="Finn R."/>
            <person name="Kale V."/>
            <person name="Holt S."/>
            <person name="Cochrane G."/>
            <person name="Meng A."/>
            <person name="Brown T."/>
            <person name="Cohen L."/>
        </authorList>
    </citation>
    <scope>NUCLEOTIDE SEQUENCE</scope>
    <source>
        <strain evidence="3">GSBS06</strain>
    </source>
</reference>
<protein>
    <recommendedName>
        <fullName evidence="2">CID domain-containing protein</fullName>
    </recommendedName>
</protein>
<accession>A0A7S3LJ51</accession>
<organism evidence="3">
    <name type="scientific">Aplanochytrium stocchinoi</name>
    <dbReference type="NCBI Taxonomy" id="215587"/>
    <lineage>
        <taxon>Eukaryota</taxon>
        <taxon>Sar</taxon>
        <taxon>Stramenopiles</taxon>
        <taxon>Bigyra</taxon>
        <taxon>Labyrinthulomycetes</taxon>
        <taxon>Thraustochytrida</taxon>
        <taxon>Thraustochytriidae</taxon>
        <taxon>Aplanochytrium</taxon>
    </lineage>
</organism>
<dbReference type="EMBL" id="HBIN01003468">
    <property type="protein sequence ID" value="CAE0432058.1"/>
    <property type="molecule type" value="Transcribed_RNA"/>
</dbReference>
<proteinExistence type="predicted"/>
<dbReference type="PROSITE" id="PS51391">
    <property type="entry name" value="CID"/>
    <property type="match status" value="1"/>
</dbReference>
<dbReference type="SUPFAM" id="SSF48464">
    <property type="entry name" value="ENTH/VHS domain"/>
    <property type="match status" value="1"/>
</dbReference>
<evidence type="ECO:0000259" key="2">
    <source>
        <dbReference type="PROSITE" id="PS51391"/>
    </source>
</evidence>
<name>A0A7S3LJ51_9STRA</name>
<feature type="region of interest" description="Disordered" evidence="1">
    <location>
        <begin position="410"/>
        <end position="451"/>
    </location>
</feature>
<feature type="compositionally biased region" description="Basic and acidic residues" evidence="1">
    <location>
        <begin position="257"/>
        <end position="268"/>
    </location>
</feature>
<dbReference type="InterPro" id="IPR006569">
    <property type="entry name" value="CID_dom"/>
</dbReference>
<gene>
    <name evidence="3" type="ORF">ASTO00021_LOCUS2389</name>
</gene>
<feature type="compositionally biased region" description="Polar residues" evidence="1">
    <location>
        <begin position="410"/>
        <end position="420"/>
    </location>
</feature>
<evidence type="ECO:0000256" key="1">
    <source>
        <dbReference type="SAM" id="MobiDB-lite"/>
    </source>
</evidence>
<dbReference type="Gene3D" id="1.25.40.90">
    <property type="match status" value="1"/>
</dbReference>
<feature type="domain" description="CID" evidence="2">
    <location>
        <begin position="3"/>
        <end position="144"/>
    </location>
</feature>
<dbReference type="InterPro" id="IPR008942">
    <property type="entry name" value="ENTH_VHS"/>
</dbReference>
<sequence>MSESEKNLKKFATALKDAIQAPKISASRIGACAEYAYRCNNSKEKAAEVSKRLLKEVGSCGDSKRLCAIYVIDAVLGKCDRKLGKKSVYPRLLKAKLEDSFDLAAYCSADEKKQIVKVLSKWRSLGLFQESLINSWAQKATVVLPTDNDDASKSKDKSTFKEDEKTVLRVDSAISNTSFMSGTYEVEKNDVKIGSDTQIERRSHKRQRKSRWDTDTSTSDAPAITAENMPTGPQPPPYRPAQPRPPAISLDLGIGTSREKEKEVHEDTNTDTDTNAHASDYTLSPNKPTQSHIVNTASSNAIAGGWGAYSGTGNTTNPIHSMATSTAVTGGWGKWAGQTQTQTQSVNHNHNHNNQFNTHDMNINRGGFNQMPMPNTMARGRGIPKASSNNIVHAQAHQFQHPHFGAYNPSNFGNNLSPPYQQHQQQQPTTVNVNKPKPKNTASGWGAFTKK</sequence>
<feature type="region of interest" description="Disordered" evidence="1">
    <location>
        <begin position="195"/>
        <end position="292"/>
    </location>
</feature>
<evidence type="ECO:0000313" key="3">
    <source>
        <dbReference type="EMBL" id="CAE0432058.1"/>
    </source>
</evidence>